<dbReference type="Proteomes" id="UP000289216">
    <property type="component" value="Unassembled WGS sequence"/>
</dbReference>
<comment type="caution">
    <text evidence="7">The sequence shown here is derived from an EMBL/GenBank/DDBJ whole genome shotgun (WGS) entry which is preliminary data.</text>
</comment>
<keyword evidence="4 6" id="KW-0133">Cell shape</keyword>
<comment type="subcellular location">
    <subcellularLocation>
        <location evidence="6">Cytoplasm</location>
    </subcellularLocation>
    <text evidence="6">Membrane-associated.</text>
</comment>
<dbReference type="HAMAP" id="MF_02207">
    <property type="entry name" value="MreB"/>
    <property type="match status" value="1"/>
</dbReference>
<dbReference type="PANTHER" id="PTHR42749:SF1">
    <property type="entry name" value="CELL SHAPE-DETERMINING PROTEIN MREB"/>
    <property type="match status" value="1"/>
</dbReference>
<dbReference type="InterPro" id="IPR056546">
    <property type="entry name" value="MreB_MamK-like"/>
</dbReference>
<dbReference type="InterPro" id="IPR004753">
    <property type="entry name" value="MreB"/>
</dbReference>
<dbReference type="CDD" id="cd10225">
    <property type="entry name" value="ASKHA_NBD_MreB-like"/>
    <property type="match status" value="1"/>
</dbReference>
<evidence type="ECO:0000313" key="8">
    <source>
        <dbReference type="Proteomes" id="UP000289216"/>
    </source>
</evidence>
<proteinExistence type="inferred from homology"/>
<dbReference type="GO" id="GO:0000902">
    <property type="term" value="P:cell morphogenesis"/>
    <property type="evidence" value="ECO:0007669"/>
    <property type="project" value="InterPro"/>
</dbReference>
<gene>
    <name evidence="6" type="primary">mreB</name>
    <name evidence="7" type="ORF">EPT53_04705</name>
</gene>
<dbReference type="NCBIfam" id="NF010539">
    <property type="entry name" value="PRK13927.1"/>
    <property type="match status" value="1"/>
</dbReference>
<evidence type="ECO:0000256" key="6">
    <source>
        <dbReference type="HAMAP-Rule" id="MF_02207"/>
    </source>
</evidence>
<evidence type="ECO:0000256" key="4">
    <source>
        <dbReference type="ARBA" id="ARBA00022960"/>
    </source>
</evidence>
<dbReference type="NCBIfam" id="TIGR00904">
    <property type="entry name" value="mreB"/>
    <property type="match status" value="1"/>
</dbReference>
<accession>A0A4V1QXN1</accession>
<dbReference type="EMBL" id="SBAP01000009">
    <property type="protein sequence ID" value="RXZ70236.1"/>
    <property type="molecule type" value="Genomic_DNA"/>
</dbReference>
<feature type="binding site" evidence="6">
    <location>
        <begin position="163"/>
        <end position="165"/>
    </location>
    <ligand>
        <name>ATP</name>
        <dbReference type="ChEBI" id="CHEBI:30616"/>
    </ligand>
</feature>
<dbReference type="PANTHER" id="PTHR42749">
    <property type="entry name" value="CELL SHAPE-DETERMINING PROTEIN MREB"/>
    <property type="match status" value="1"/>
</dbReference>
<feature type="binding site" evidence="6">
    <location>
        <begin position="18"/>
        <end position="20"/>
    </location>
    <ligand>
        <name>ATP</name>
        <dbReference type="ChEBI" id="CHEBI:30616"/>
    </ligand>
</feature>
<evidence type="ECO:0000313" key="7">
    <source>
        <dbReference type="EMBL" id="RXZ70236.1"/>
    </source>
</evidence>
<keyword evidence="3 6" id="KW-0067">ATP-binding</keyword>
<dbReference type="SUPFAM" id="SSF53067">
    <property type="entry name" value="Actin-like ATPase domain"/>
    <property type="match status" value="2"/>
</dbReference>
<evidence type="ECO:0000256" key="3">
    <source>
        <dbReference type="ARBA" id="ARBA00022840"/>
    </source>
</evidence>
<evidence type="ECO:0000256" key="5">
    <source>
        <dbReference type="ARBA" id="ARBA00023458"/>
    </source>
</evidence>
<sequence>MRMAFFKLNRGLGIDLGTANTLVYSKKHKRIVLNEPSVVAVERETKKILAVGNEAKEMLGKTPDSIVAVRPLSEGVIADYDITESMIKYFIKKVFGSYSFFMPEIMICVPVDITGVEKRAVLEATISAGAKRAYLIEEARAAALGAGMDISAPEGNMIIDIGGGSTDIAVISLGGTVVSKTIRIAGNNFDASIIKYIKKTHNLLIGDKTAEEIKIKIGTALPLEEEEMMEVKGRDLMMGLPKTISIGSEEIREAIMDSLMEIVRCIKSVLEQTPPELASDIVDKGMVMTGGGSLIRNFPEMVEKYTSLKVTLAENPLESVVRGSGLALEQVKVLRKIEKAER</sequence>
<protein>
    <recommendedName>
        <fullName evidence="6">Cell shape-determining protein MreB</fullName>
    </recommendedName>
</protein>
<comment type="function">
    <text evidence="6">Forms membrane-associated dynamic filaments that are essential for cell shape determination. Acts by regulating cell wall synthesis and cell elongation, and thus cell shape. A feedback loop between cell geometry and MreB localization may maintain elongated cell shape by targeting cell wall growth to regions of negative cell wall curvature.</text>
</comment>
<dbReference type="PRINTS" id="PR01652">
    <property type="entry name" value="SHAPEPROTEIN"/>
</dbReference>
<evidence type="ECO:0000256" key="1">
    <source>
        <dbReference type="ARBA" id="ARBA00022490"/>
    </source>
</evidence>
<organism evidence="7 8">
    <name type="scientific">Fusobacterium necrophorum</name>
    <dbReference type="NCBI Taxonomy" id="859"/>
    <lineage>
        <taxon>Bacteria</taxon>
        <taxon>Fusobacteriati</taxon>
        <taxon>Fusobacteriota</taxon>
        <taxon>Fusobacteriia</taxon>
        <taxon>Fusobacteriales</taxon>
        <taxon>Fusobacteriaceae</taxon>
        <taxon>Fusobacterium</taxon>
    </lineage>
</organism>
<evidence type="ECO:0000256" key="2">
    <source>
        <dbReference type="ARBA" id="ARBA00022741"/>
    </source>
</evidence>
<dbReference type="Pfam" id="PF06723">
    <property type="entry name" value="MreB_Mbl"/>
    <property type="match status" value="1"/>
</dbReference>
<feature type="binding site" evidence="6">
    <location>
        <begin position="291"/>
        <end position="294"/>
    </location>
    <ligand>
        <name>ATP</name>
        <dbReference type="ChEBI" id="CHEBI:30616"/>
    </ligand>
</feature>
<comment type="subunit">
    <text evidence="6">Forms polymers.</text>
</comment>
<dbReference type="Gene3D" id="3.30.420.40">
    <property type="match status" value="2"/>
</dbReference>
<dbReference type="AlphaFoldDB" id="A0A4V1QXN1"/>
<feature type="binding site" evidence="6">
    <location>
        <begin position="211"/>
        <end position="214"/>
    </location>
    <ligand>
        <name>ATP</name>
        <dbReference type="ChEBI" id="CHEBI:30616"/>
    </ligand>
</feature>
<comment type="similarity">
    <text evidence="5 6">Belongs to the FtsA/MreB family.</text>
</comment>
<dbReference type="GO" id="GO:0008360">
    <property type="term" value="P:regulation of cell shape"/>
    <property type="evidence" value="ECO:0007669"/>
    <property type="project" value="UniProtKB-UniRule"/>
</dbReference>
<keyword evidence="2 6" id="KW-0547">Nucleotide-binding</keyword>
<reference evidence="7 8" key="1">
    <citation type="submission" date="2019-01" db="EMBL/GenBank/DDBJ databases">
        <title>Fusobacterium necrophorum Isolated From the Uterus of Dairy Cows.</title>
        <authorList>
            <person name="Francis A.M."/>
        </authorList>
    </citation>
    <scope>NUCLEOTIDE SEQUENCE [LARGE SCALE GENOMIC DNA]</scope>
    <source>
        <strain evidence="7 8">KG35</strain>
    </source>
</reference>
<keyword evidence="1 6" id="KW-0963">Cytoplasm</keyword>
<dbReference type="GO" id="GO:0005524">
    <property type="term" value="F:ATP binding"/>
    <property type="evidence" value="ECO:0007669"/>
    <property type="project" value="UniProtKB-KW"/>
</dbReference>
<dbReference type="GO" id="GO:0005737">
    <property type="term" value="C:cytoplasm"/>
    <property type="evidence" value="ECO:0007669"/>
    <property type="project" value="UniProtKB-SubCell"/>
</dbReference>
<name>A0A4V1QXN1_9FUSO</name>
<dbReference type="InterPro" id="IPR043129">
    <property type="entry name" value="ATPase_NBD"/>
</dbReference>